<proteinExistence type="predicted"/>
<feature type="region of interest" description="Disordered" evidence="1">
    <location>
        <begin position="108"/>
        <end position="128"/>
    </location>
</feature>
<dbReference type="SUPFAM" id="SSF117987">
    <property type="entry name" value="CRISPR-associated protein"/>
    <property type="match status" value="2"/>
</dbReference>
<comment type="caution">
    <text evidence="2">The sequence shown here is derived from an EMBL/GenBank/DDBJ whole genome shotgun (WGS) entry which is preliminary data.</text>
</comment>
<sequence length="228" mass="25166">MATTHLTRIKIDPWSPDAGRDLTNAQLLHSRVLSLVPDQLGNDTRQAAGILFRLERGHHAHTLLIQSNAPLDLDTLPVGYATATDERTLTPLLTWCQTEGHLRYRIDASPTRSLATPERRDDGRRKRGRLVPLHGDDAVDWWIRKASTAGLTLNSTTLHATSQPDIVGWKSEPETPHQRSRFGKELTRFEGTATIHDPDALRTAITLGIGRSKTYGAGLLSIAPLTSP</sequence>
<organism evidence="2 3">
    <name type="scientific">Streptomyces xanthochromogenes</name>
    <dbReference type="NCBI Taxonomy" id="67384"/>
    <lineage>
        <taxon>Bacteria</taxon>
        <taxon>Bacillati</taxon>
        <taxon>Actinomycetota</taxon>
        <taxon>Actinomycetes</taxon>
        <taxon>Kitasatosporales</taxon>
        <taxon>Streptomycetaceae</taxon>
        <taxon>Streptomyces</taxon>
    </lineage>
</organism>
<evidence type="ECO:0008006" key="4">
    <source>
        <dbReference type="Google" id="ProtNLM"/>
    </source>
</evidence>
<evidence type="ECO:0000313" key="2">
    <source>
        <dbReference type="EMBL" id="GGY13224.1"/>
    </source>
</evidence>
<evidence type="ECO:0000313" key="3">
    <source>
        <dbReference type="Proteomes" id="UP000600946"/>
    </source>
</evidence>
<dbReference type="InterPro" id="IPR010179">
    <property type="entry name" value="CRISPR-assoc_prot_Cse3"/>
</dbReference>
<dbReference type="Gene3D" id="3.30.70.1200">
    <property type="entry name" value="Crispr-associated protein, domain 1"/>
    <property type="match status" value="1"/>
</dbReference>
<reference evidence="3" key="1">
    <citation type="journal article" date="2019" name="Int. J. Syst. Evol. Microbiol.">
        <title>The Global Catalogue of Microorganisms (GCM) 10K type strain sequencing project: providing services to taxonomists for standard genome sequencing and annotation.</title>
        <authorList>
            <consortium name="The Broad Institute Genomics Platform"/>
            <consortium name="The Broad Institute Genome Sequencing Center for Infectious Disease"/>
            <person name="Wu L."/>
            <person name="Ma J."/>
        </authorList>
    </citation>
    <scope>NUCLEOTIDE SEQUENCE [LARGE SCALE GENOMIC DNA]</scope>
    <source>
        <strain evidence="3">JCM 4594</strain>
    </source>
</reference>
<evidence type="ECO:0000256" key="1">
    <source>
        <dbReference type="SAM" id="MobiDB-lite"/>
    </source>
</evidence>
<protein>
    <recommendedName>
        <fullName evidence="4">Type I-E CRISPR-associated protein Cas6/Cse3/CasE</fullName>
    </recommendedName>
</protein>
<dbReference type="RefSeq" id="WP_190025746.1">
    <property type="nucleotide sequence ID" value="NZ_BMUU01000001.1"/>
</dbReference>
<dbReference type="Gene3D" id="3.30.70.1210">
    <property type="entry name" value="Crispr-associated protein, domain 2"/>
    <property type="match status" value="1"/>
</dbReference>
<dbReference type="CDD" id="cd09727">
    <property type="entry name" value="Cas6_I-E"/>
    <property type="match status" value="1"/>
</dbReference>
<keyword evidence="3" id="KW-1185">Reference proteome</keyword>
<dbReference type="GeneID" id="96288117"/>
<dbReference type="EMBL" id="BMUU01000001">
    <property type="protein sequence ID" value="GGY13224.1"/>
    <property type="molecule type" value="Genomic_DNA"/>
</dbReference>
<dbReference type="Proteomes" id="UP000600946">
    <property type="component" value="Unassembled WGS sequence"/>
</dbReference>
<dbReference type="Pfam" id="PF08798">
    <property type="entry name" value="CRISPR_assoc"/>
    <property type="match status" value="1"/>
</dbReference>
<accession>A0ABQ2ZDG9</accession>
<dbReference type="SMART" id="SM01101">
    <property type="entry name" value="CRISPR_assoc"/>
    <property type="match status" value="1"/>
</dbReference>
<name>A0ABQ2ZDG9_9ACTN</name>
<gene>
    <name evidence="2" type="ORF">GCM10010326_00550</name>
</gene>